<dbReference type="PANTHER" id="PTHR36503:SF2">
    <property type="entry name" value="BLR2408 PROTEIN"/>
    <property type="match status" value="1"/>
</dbReference>
<dbReference type="RefSeq" id="WP_096331456.1">
    <property type="nucleotide sequence ID" value="NZ_FOMX01000033.1"/>
</dbReference>
<dbReference type="Proteomes" id="UP000199400">
    <property type="component" value="Unassembled WGS sequence"/>
</dbReference>
<proteinExistence type="predicted"/>
<evidence type="ECO:0000259" key="1">
    <source>
        <dbReference type="PROSITE" id="PS51819"/>
    </source>
</evidence>
<dbReference type="AlphaFoldDB" id="A0A1I2GJ25"/>
<keyword evidence="3" id="KW-1185">Reference proteome</keyword>
<dbReference type="Pfam" id="PF00903">
    <property type="entry name" value="Glyoxalase"/>
    <property type="match status" value="1"/>
</dbReference>
<dbReference type="InterPro" id="IPR004360">
    <property type="entry name" value="Glyas_Fos-R_dOase_dom"/>
</dbReference>
<accession>A0A1I2GJ25</accession>
<reference evidence="3" key="1">
    <citation type="submission" date="2016-10" db="EMBL/GenBank/DDBJ databases">
        <authorList>
            <person name="Varghese N."/>
            <person name="Submissions S."/>
        </authorList>
    </citation>
    <scope>NUCLEOTIDE SEQUENCE [LARGE SCALE GENOMIC DNA]</scope>
    <source>
        <strain evidence="3">ATCC 25963</strain>
    </source>
</reference>
<gene>
    <name evidence="2" type="ORF">SAMN02745121_07364</name>
</gene>
<protein>
    <recommendedName>
        <fullName evidence="1">VOC domain-containing protein</fullName>
    </recommendedName>
</protein>
<evidence type="ECO:0000313" key="2">
    <source>
        <dbReference type="EMBL" id="SFF17904.1"/>
    </source>
</evidence>
<dbReference type="InterPro" id="IPR037523">
    <property type="entry name" value="VOC_core"/>
</dbReference>
<sequence length="135" mass="15141">MTKSTARKFFVNLPVRDLQRSIAFFTDLGFTFDPQFGGSCMTLGGDAYVMLLPESRFKDFTRKQLCDTRTHTEALFCISAGSRAEVDELVHKALAAGGTTPDEPQDHGFMYDWSFYDLDGHGWGVMWMDPAQVPA</sequence>
<dbReference type="OrthoDB" id="4265398at2"/>
<dbReference type="STRING" id="54.SAMN02745121_07364"/>
<feature type="domain" description="VOC" evidence="1">
    <location>
        <begin position="7"/>
        <end position="128"/>
    </location>
</feature>
<dbReference type="Gene3D" id="3.10.180.10">
    <property type="entry name" value="2,3-Dihydroxybiphenyl 1,2-Dioxygenase, domain 1"/>
    <property type="match status" value="1"/>
</dbReference>
<dbReference type="PANTHER" id="PTHR36503">
    <property type="entry name" value="BLR2520 PROTEIN"/>
    <property type="match status" value="1"/>
</dbReference>
<dbReference type="InterPro" id="IPR029068">
    <property type="entry name" value="Glyas_Bleomycin-R_OHBP_Dase"/>
</dbReference>
<dbReference type="SUPFAM" id="SSF54593">
    <property type="entry name" value="Glyoxalase/Bleomycin resistance protein/Dihydroxybiphenyl dioxygenase"/>
    <property type="match status" value="1"/>
</dbReference>
<evidence type="ECO:0000313" key="3">
    <source>
        <dbReference type="Proteomes" id="UP000199400"/>
    </source>
</evidence>
<name>A0A1I2GJ25_9BACT</name>
<dbReference type="PROSITE" id="PS51819">
    <property type="entry name" value="VOC"/>
    <property type="match status" value="1"/>
</dbReference>
<organism evidence="2 3">
    <name type="scientific">Nannocystis exedens</name>
    <dbReference type="NCBI Taxonomy" id="54"/>
    <lineage>
        <taxon>Bacteria</taxon>
        <taxon>Pseudomonadati</taxon>
        <taxon>Myxococcota</taxon>
        <taxon>Polyangia</taxon>
        <taxon>Nannocystales</taxon>
        <taxon>Nannocystaceae</taxon>
        <taxon>Nannocystis</taxon>
    </lineage>
</organism>
<dbReference type="EMBL" id="FOMX01000033">
    <property type="protein sequence ID" value="SFF17904.1"/>
    <property type="molecule type" value="Genomic_DNA"/>
</dbReference>